<evidence type="ECO:0000256" key="4">
    <source>
        <dbReference type="ARBA" id="ARBA00023136"/>
    </source>
</evidence>
<dbReference type="InParanoid" id="C7ZCN8"/>
<gene>
    <name evidence="6" type="ORF">NECHADRAFT_26045</name>
</gene>
<dbReference type="RefSeq" id="XP_003044116.1">
    <property type="nucleotide sequence ID" value="XM_003044070.1"/>
</dbReference>
<evidence type="ECO:0000256" key="1">
    <source>
        <dbReference type="ARBA" id="ARBA00004141"/>
    </source>
</evidence>
<evidence type="ECO:0000313" key="7">
    <source>
        <dbReference type="Proteomes" id="UP000005206"/>
    </source>
</evidence>
<dbReference type="OMA" id="TVHRTGM"/>
<name>C7ZCN8_FUSV7</name>
<dbReference type="VEuPathDB" id="FungiDB:NECHADRAFT_26045"/>
<dbReference type="GO" id="GO:0046873">
    <property type="term" value="F:metal ion transmembrane transporter activity"/>
    <property type="evidence" value="ECO:0007669"/>
    <property type="project" value="InterPro"/>
</dbReference>
<dbReference type="Proteomes" id="UP000005206">
    <property type="component" value="Chromosome 2"/>
</dbReference>
<dbReference type="AlphaFoldDB" id="C7ZCN8"/>
<dbReference type="HOGENOM" id="CLU_027742_0_0_1"/>
<keyword evidence="7" id="KW-1185">Reference proteome</keyword>
<keyword evidence="2 5" id="KW-0812">Transmembrane</keyword>
<dbReference type="SUPFAM" id="SSF144083">
    <property type="entry name" value="Magnesium transport protein CorA, transmembrane region"/>
    <property type="match status" value="1"/>
</dbReference>
<organism evidence="6 7">
    <name type="scientific">Fusarium vanettenii (strain ATCC MYA-4622 / CBS 123669 / FGSC 9596 / NRRL 45880 / 77-13-4)</name>
    <name type="common">Fusarium solani subsp. pisi</name>
    <dbReference type="NCBI Taxonomy" id="660122"/>
    <lineage>
        <taxon>Eukaryota</taxon>
        <taxon>Fungi</taxon>
        <taxon>Dikarya</taxon>
        <taxon>Ascomycota</taxon>
        <taxon>Pezizomycotina</taxon>
        <taxon>Sordariomycetes</taxon>
        <taxon>Hypocreomycetidae</taxon>
        <taxon>Hypocreales</taxon>
        <taxon>Nectriaceae</taxon>
        <taxon>Fusarium</taxon>
        <taxon>Fusarium solani species complex</taxon>
        <taxon>Fusarium vanettenii</taxon>
    </lineage>
</organism>
<accession>C7ZCN8</accession>
<comment type="subcellular location">
    <subcellularLocation>
        <location evidence="1">Membrane</location>
        <topology evidence="1">Multi-pass membrane protein</topology>
    </subcellularLocation>
</comment>
<evidence type="ECO:0000256" key="3">
    <source>
        <dbReference type="ARBA" id="ARBA00022989"/>
    </source>
</evidence>
<feature type="transmembrane region" description="Helical" evidence="5">
    <location>
        <begin position="380"/>
        <end position="397"/>
    </location>
</feature>
<reference evidence="6 7" key="1">
    <citation type="journal article" date="2009" name="PLoS Genet.">
        <title>The genome of Nectria haematococca: contribution of supernumerary chromosomes to gene expansion.</title>
        <authorList>
            <person name="Coleman J.J."/>
            <person name="Rounsley S.D."/>
            <person name="Rodriguez-Carres M."/>
            <person name="Kuo A."/>
            <person name="Wasmann C.C."/>
            <person name="Grimwood J."/>
            <person name="Schmutz J."/>
            <person name="Taga M."/>
            <person name="White G.J."/>
            <person name="Zhou S."/>
            <person name="Schwartz D.C."/>
            <person name="Freitag M."/>
            <person name="Ma L.J."/>
            <person name="Danchin E.G."/>
            <person name="Henrissat B."/>
            <person name="Coutinho P.M."/>
            <person name="Nelson D.R."/>
            <person name="Straney D."/>
            <person name="Napoli C.A."/>
            <person name="Barker B.M."/>
            <person name="Gribskov M."/>
            <person name="Rep M."/>
            <person name="Kroken S."/>
            <person name="Molnar I."/>
            <person name="Rensing C."/>
            <person name="Kennell J.C."/>
            <person name="Zamora J."/>
            <person name="Farman M.L."/>
            <person name="Selker E.U."/>
            <person name="Salamov A."/>
            <person name="Shapiro H."/>
            <person name="Pangilinan J."/>
            <person name="Lindquist E."/>
            <person name="Lamers C."/>
            <person name="Grigoriev I.V."/>
            <person name="Geiser D.M."/>
            <person name="Covert S.F."/>
            <person name="Temporini E."/>
            <person name="Vanetten H.D."/>
        </authorList>
    </citation>
    <scope>NUCLEOTIDE SEQUENCE [LARGE SCALE GENOMIC DNA]</scope>
    <source>
        <strain evidence="7">ATCC MYA-4622 / CBS 123669 / FGSC 9596 / NRRL 45880 / 77-13-4</strain>
    </source>
</reference>
<evidence type="ECO:0000313" key="6">
    <source>
        <dbReference type="EMBL" id="EEU38403.1"/>
    </source>
</evidence>
<feature type="non-terminal residue" evidence="6">
    <location>
        <position position="1"/>
    </location>
</feature>
<dbReference type="eggNOG" id="ENOG502SJAE">
    <property type="taxonomic scope" value="Eukaryota"/>
</dbReference>
<dbReference type="EMBL" id="GG698918">
    <property type="protein sequence ID" value="EEU38403.1"/>
    <property type="molecule type" value="Genomic_DNA"/>
</dbReference>
<dbReference type="GO" id="GO:0016020">
    <property type="term" value="C:membrane"/>
    <property type="evidence" value="ECO:0007669"/>
    <property type="project" value="UniProtKB-SubCell"/>
</dbReference>
<dbReference type="GeneID" id="9670441"/>
<feature type="transmembrane region" description="Helical" evidence="5">
    <location>
        <begin position="346"/>
        <end position="368"/>
    </location>
</feature>
<keyword evidence="3 5" id="KW-1133">Transmembrane helix</keyword>
<dbReference type="Gene3D" id="1.20.58.340">
    <property type="entry name" value="Magnesium transport protein CorA, transmembrane region"/>
    <property type="match status" value="1"/>
</dbReference>
<dbReference type="InterPro" id="IPR002523">
    <property type="entry name" value="MgTranspt_CorA/ZnTranspt_ZntB"/>
</dbReference>
<proteinExistence type="predicted"/>
<dbReference type="OrthoDB" id="5428055at2759"/>
<evidence type="ECO:0000256" key="2">
    <source>
        <dbReference type="ARBA" id="ARBA00022692"/>
    </source>
</evidence>
<keyword evidence="4 5" id="KW-0472">Membrane</keyword>
<feature type="non-terminal residue" evidence="6">
    <location>
        <position position="398"/>
    </location>
</feature>
<protein>
    <submittedName>
        <fullName evidence="6">Uncharacterized protein</fullName>
    </submittedName>
</protein>
<dbReference type="InterPro" id="IPR045863">
    <property type="entry name" value="CorA_TM1_TM2"/>
</dbReference>
<dbReference type="KEGG" id="nhe:NECHADRAFT_26045"/>
<evidence type="ECO:0000256" key="5">
    <source>
        <dbReference type="SAM" id="Phobius"/>
    </source>
</evidence>
<dbReference type="Pfam" id="PF01544">
    <property type="entry name" value="CorA"/>
    <property type="match status" value="1"/>
</dbReference>
<sequence>MEILGSSLDLDPMFFASYIRQAWHNLRAQDPQACTLPSRERSLNFLPLYYHRTVVTHGLDLDMAQLVRTCNHQRKLFVLSPIKEKRVGLAQHACVVTVTVRADGKFLGIMLVDPPFQDWTDYAPMRSHLHSRLPKDFSMTPFLGGCEDFRDKTTPHDSGVTLQLNNNSTNKNYKAQSDRRGMLDELVYYWMSASTPALAMLEASAPPSLQALAYLPLRIVAAEWVNYITLIDFSLKEYEWRGSDGRVSSTRLVAGPMDWTDKLDALDARLRALQTWRRRVMASTRKMRQVARHAAGAAWAALKEDYAALATEITDHANRLESIIPVVTTGMTLLENRRALAEAANVGRLTALAFFFLPLTFVAGLFSIDGSYGPSGSQFWVYWAVAIPLVALAMLLAR</sequence>